<keyword evidence="1" id="KW-0732">Signal</keyword>
<organism evidence="2 3">
    <name type="scientific">Vibrio owensii CAIM 1854 = LMG 25443</name>
    <dbReference type="NCBI Taxonomy" id="1229493"/>
    <lineage>
        <taxon>Bacteria</taxon>
        <taxon>Pseudomonadati</taxon>
        <taxon>Pseudomonadota</taxon>
        <taxon>Gammaproteobacteria</taxon>
        <taxon>Vibrionales</taxon>
        <taxon>Vibrionaceae</taxon>
        <taxon>Vibrio</taxon>
    </lineage>
</organism>
<evidence type="ECO:0000256" key="1">
    <source>
        <dbReference type="SAM" id="SignalP"/>
    </source>
</evidence>
<gene>
    <name evidence="2" type="ORF">H735_12845</name>
</gene>
<dbReference type="EMBL" id="JPRD01000020">
    <property type="protein sequence ID" value="KIF52533.1"/>
    <property type="molecule type" value="Genomic_DNA"/>
</dbReference>
<reference evidence="2 3" key="1">
    <citation type="submission" date="2014-07" db="EMBL/GenBank/DDBJ databases">
        <title>Unique and conserved regions in Vibrio harveyi and related species in comparison with the shrimp pathogen Vibrio harveyi CAIM 1792.</title>
        <authorList>
            <person name="Espinoza-Valles I."/>
            <person name="Vora G."/>
            <person name="Leekitcharoenphon P."/>
            <person name="Ussery D."/>
            <person name="Hoj L."/>
            <person name="Gomez-Gil B."/>
        </authorList>
    </citation>
    <scope>NUCLEOTIDE SEQUENCE [LARGE SCALE GENOMIC DNA]</scope>
    <source>
        <strain evidence="3">CAIM 1854 / LMG 25443</strain>
    </source>
</reference>
<sequence length="390" mass="44616">MRKVRTLLLTSLSLSFSSTGFTDWQTEGFVGLTADLYKDEAQTGQCCDTLANRALIAPRLLWWNDSGWAATFSPYAEYEFQSEQGFINLREANITYAGETIEWLLGYGVVYWGVTEVYQPVNVVNQYDGRIALGYEEKMGQPMLQARWLPDWGDVQMLLLPFHQPRKFREPDQRRTLIKPVGDNAIYSDGENTLDSAIRIGFWQDALDVGISAFYGNSREPLLVERPNDWQASYARIFQLGTELQWTQDDLLLKWEGTFKSGEGSNYFTLVTGFEYSVYGFSFSPGTLGLIAEYAWDNRGTYAPPTIYSNDAFLGLRWQANDIQDTEFLLSGLFDLEQTSPIYKLTASGRINEHWKWIAEGYYLSSMSSNEPIAYLENDSYFSIGAEYYF</sequence>
<proteinExistence type="predicted"/>
<dbReference type="RefSeq" id="WP_020197836.1">
    <property type="nucleotide sequence ID" value="NZ_BAOH01000144.1"/>
</dbReference>
<feature type="chain" id="PRO_5002141251" evidence="1">
    <location>
        <begin position="23"/>
        <end position="390"/>
    </location>
</feature>
<comment type="caution">
    <text evidence="2">The sequence shown here is derived from an EMBL/GenBank/DDBJ whole genome shotgun (WGS) entry which is preliminary data.</text>
</comment>
<feature type="signal peptide" evidence="1">
    <location>
        <begin position="1"/>
        <end position="22"/>
    </location>
</feature>
<dbReference type="AlphaFoldDB" id="A0A0C1VRL5"/>
<evidence type="ECO:0000313" key="2">
    <source>
        <dbReference type="EMBL" id="KIF52533.1"/>
    </source>
</evidence>
<protein>
    <submittedName>
        <fullName evidence="2">Malate transporter</fullName>
    </submittedName>
</protein>
<dbReference type="Proteomes" id="UP000031586">
    <property type="component" value="Unassembled WGS sequence"/>
</dbReference>
<dbReference type="PATRIC" id="fig|1229493.5.peg.1706"/>
<accession>A0A0C1VRL5</accession>
<evidence type="ECO:0000313" key="3">
    <source>
        <dbReference type="Proteomes" id="UP000031586"/>
    </source>
</evidence>
<name>A0A0C1VRL5_9VIBR</name>